<feature type="region of interest" description="Disordered" evidence="1">
    <location>
        <begin position="373"/>
        <end position="392"/>
    </location>
</feature>
<sequence length="392" mass="44464">MAVTDRYTNYQKRKEAAGIVNPEEERQIHDESVARQAEENAREQLPLRPTVAVQKPATSVSTVNTVQERENADKLPVQLPGTEKPWQEMSAQEAYAAHPQLSPAAYLSGVASYRKKKGQEGLSYTELAEALRGRDPLQSEEDRINAERRLRAAESINAVGSVLANLVNVVRTRRGNPSMNLSGAGREGQARIDRIRQYRDNLSRQNYQDYIGAIARDRAEQARIELNQAKQKQFYDKLDHDAAQKELERQFKIDYSLLSQGQKEKLESIKDKHRRGQISLSKALELKNRITTESRKEQFIDVPSRDGRTSKRYSQKENGNNWITTAYKDVLEMTGGDNSPYKVKKESGFYGSGSTTPTNQEMYESISKYAAENKRKSLLPNGEKRTGKLLPQ</sequence>
<evidence type="ECO:0000313" key="3">
    <source>
        <dbReference type="Proteomes" id="UP000186631"/>
    </source>
</evidence>
<evidence type="ECO:0000313" key="2">
    <source>
        <dbReference type="EMBL" id="OKZ46136.1"/>
    </source>
</evidence>
<protein>
    <submittedName>
        <fullName evidence="2">Uncharacterized protein</fullName>
    </submittedName>
</protein>
<reference evidence="2 3" key="1">
    <citation type="journal article" date="2016" name="Nat. Biotechnol.">
        <title>Measurement of bacterial replication rates in microbial communities.</title>
        <authorList>
            <person name="Brown C.T."/>
            <person name="Olm M.R."/>
            <person name="Thomas B.C."/>
            <person name="Banfield J.F."/>
        </authorList>
    </citation>
    <scope>NUCLEOTIDE SEQUENCE [LARGE SCALE GENOMIC DNA]</scope>
    <source>
        <strain evidence="2">42_262</strain>
    </source>
</reference>
<evidence type="ECO:0000256" key="1">
    <source>
        <dbReference type="SAM" id="MobiDB-lite"/>
    </source>
</evidence>
<organism evidence="2 3">
    <name type="scientific">Phocaeicola vulgatus</name>
    <name type="common">Bacteroides vulgatus</name>
    <dbReference type="NCBI Taxonomy" id="821"/>
    <lineage>
        <taxon>Bacteria</taxon>
        <taxon>Pseudomonadati</taxon>
        <taxon>Bacteroidota</taxon>
        <taxon>Bacteroidia</taxon>
        <taxon>Bacteroidales</taxon>
        <taxon>Bacteroidaceae</taxon>
        <taxon>Phocaeicola</taxon>
    </lineage>
</organism>
<dbReference type="EMBL" id="MNQV01000204">
    <property type="protein sequence ID" value="OKZ46136.1"/>
    <property type="molecule type" value="Genomic_DNA"/>
</dbReference>
<dbReference type="RefSeq" id="WP_134770611.1">
    <property type="nucleotide sequence ID" value="NZ_JAMOWH010000037.1"/>
</dbReference>
<name>A0A1Q6IZS6_PHOVU</name>
<accession>A0A1Q6IZS6</accession>
<comment type="caution">
    <text evidence="2">The sequence shown here is derived from an EMBL/GenBank/DDBJ whole genome shotgun (WGS) entry which is preliminary data.</text>
</comment>
<proteinExistence type="predicted"/>
<dbReference type="Proteomes" id="UP000186631">
    <property type="component" value="Unassembled WGS sequence"/>
</dbReference>
<dbReference type="AlphaFoldDB" id="A0A1Q6IZS6"/>
<gene>
    <name evidence="2" type="ORF">BHV80_11075</name>
</gene>